<gene>
    <name evidence="3" type="ORF">GKJPGBOP_07184</name>
</gene>
<name>A0A401WDM7_STREY</name>
<evidence type="ECO:0000259" key="2">
    <source>
        <dbReference type="Pfam" id="PF13471"/>
    </source>
</evidence>
<comment type="caution">
    <text evidence="3">The sequence shown here is derived from an EMBL/GenBank/DDBJ whole genome shotgun (WGS) entry which is preliminary data.</text>
</comment>
<dbReference type="NCBIfam" id="NF033537">
    <property type="entry name" value="lasso_biosyn_B2"/>
    <property type="match status" value="1"/>
</dbReference>
<reference evidence="3 4" key="1">
    <citation type="submission" date="2018-11" db="EMBL/GenBank/DDBJ databases">
        <title>Whole genome sequence of Streptomyces paromomycinus NBRC 15454(T).</title>
        <authorList>
            <person name="Komaki H."/>
            <person name="Tamura T."/>
        </authorList>
    </citation>
    <scope>NUCLEOTIDE SEQUENCE [LARGE SCALE GENOMIC DNA]</scope>
    <source>
        <strain evidence="3 4">NBRC 15454</strain>
    </source>
</reference>
<evidence type="ECO:0000313" key="3">
    <source>
        <dbReference type="EMBL" id="GCD47418.1"/>
    </source>
</evidence>
<feature type="compositionally biased region" description="Low complexity" evidence="1">
    <location>
        <begin position="67"/>
        <end position="84"/>
    </location>
</feature>
<dbReference type="AlphaFoldDB" id="A0A401WDM7"/>
<dbReference type="Pfam" id="PF13471">
    <property type="entry name" value="Transglut_core3"/>
    <property type="match status" value="1"/>
</dbReference>
<dbReference type="EMBL" id="BHZD01000001">
    <property type="protein sequence ID" value="GCD47418.1"/>
    <property type="molecule type" value="Genomic_DNA"/>
</dbReference>
<proteinExistence type="predicted"/>
<organism evidence="3 4">
    <name type="scientific">Streptomyces paromomycinus</name>
    <name type="common">Streptomyces rimosus subsp. paromomycinus</name>
    <dbReference type="NCBI Taxonomy" id="92743"/>
    <lineage>
        <taxon>Bacteria</taxon>
        <taxon>Bacillati</taxon>
        <taxon>Actinomycetota</taxon>
        <taxon>Actinomycetes</taxon>
        <taxon>Kitasatosporales</taxon>
        <taxon>Streptomycetaceae</taxon>
        <taxon>Streptomyces</taxon>
    </lineage>
</organism>
<feature type="region of interest" description="Disordered" evidence="1">
    <location>
        <begin position="51"/>
        <end position="84"/>
    </location>
</feature>
<accession>A0A401WDM7</accession>
<dbReference type="InterPro" id="IPR032708">
    <property type="entry name" value="McjB_C"/>
</dbReference>
<evidence type="ECO:0000313" key="4">
    <source>
        <dbReference type="Proteomes" id="UP000286746"/>
    </source>
</evidence>
<sequence length="84" mass="8772">MCLLCRARGTWPTWRTGVRTHPFSAHAWGEADGQLIGEPYPAGHYRPLLTIGPPLSAGEEATAGESDTAGEADTAGGEATARPP</sequence>
<keyword evidence="4" id="KW-1185">Reference proteome</keyword>
<feature type="domain" description="Microcin J25-processing protein McjB C-terminal" evidence="2">
    <location>
        <begin position="1"/>
        <end position="50"/>
    </location>
</feature>
<dbReference type="InterPro" id="IPR053521">
    <property type="entry name" value="McjB-like"/>
</dbReference>
<protein>
    <recommendedName>
        <fullName evidence="2">Microcin J25-processing protein McjB C-terminal domain-containing protein</fullName>
    </recommendedName>
</protein>
<evidence type="ECO:0000256" key="1">
    <source>
        <dbReference type="SAM" id="MobiDB-lite"/>
    </source>
</evidence>
<dbReference type="Proteomes" id="UP000286746">
    <property type="component" value="Unassembled WGS sequence"/>
</dbReference>